<evidence type="ECO:0000313" key="1">
    <source>
        <dbReference type="EMBL" id="KTD57487.1"/>
    </source>
</evidence>
<comment type="caution">
    <text evidence="1">The sequence shown here is derived from an EMBL/GenBank/DDBJ whole genome shotgun (WGS) entry which is preliminary data.</text>
</comment>
<proteinExistence type="predicted"/>
<keyword evidence="2" id="KW-1185">Reference proteome</keyword>
<dbReference type="AlphaFoldDB" id="A0A0W0YLB2"/>
<sequence>MMTPSYFIVWVCMPDLQPMSIDSSYEPRDSVDVFNSYDGMAQGHNQKIDGKKLINQGIKFVADHPELMAALAL</sequence>
<dbReference type="EMBL" id="LNYW01000066">
    <property type="protein sequence ID" value="KTD57487.1"/>
    <property type="molecule type" value="Genomic_DNA"/>
</dbReference>
<reference evidence="1 2" key="1">
    <citation type="submission" date="2015-11" db="EMBL/GenBank/DDBJ databases">
        <title>Genomic analysis of 38 Legionella species identifies large and diverse effector repertoires.</title>
        <authorList>
            <person name="Burstein D."/>
            <person name="Amaro F."/>
            <person name="Zusman T."/>
            <person name="Lifshitz Z."/>
            <person name="Cohen O."/>
            <person name="Gilbert J.A."/>
            <person name="Pupko T."/>
            <person name="Shuman H.A."/>
            <person name="Segal G."/>
        </authorList>
    </citation>
    <scope>NUCLEOTIDE SEQUENCE [LARGE SCALE GENOMIC DNA]</scope>
    <source>
        <strain evidence="1 2">ATCC 49655</strain>
    </source>
</reference>
<dbReference type="Proteomes" id="UP000054600">
    <property type="component" value="Unassembled WGS sequence"/>
</dbReference>
<protein>
    <submittedName>
        <fullName evidence="1">Uncharacterized protein</fullName>
    </submittedName>
</protein>
<evidence type="ECO:0000313" key="2">
    <source>
        <dbReference type="Proteomes" id="UP000054600"/>
    </source>
</evidence>
<dbReference type="PATRIC" id="fig|1122169.6.peg.2677"/>
<accession>A0A0W0YLB2</accession>
<organism evidence="1 2">
    <name type="scientific">Legionella shakespearei DSM 23087</name>
    <dbReference type="NCBI Taxonomy" id="1122169"/>
    <lineage>
        <taxon>Bacteria</taxon>
        <taxon>Pseudomonadati</taxon>
        <taxon>Pseudomonadota</taxon>
        <taxon>Gammaproteobacteria</taxon>
        <taxon>Legionellales</taxon>
        <taxon>Legionellaceae</taxon>
        <taxon>Legionella</taxon>
    </lineage>
</organism>
<name>A0A0W0YLB2_9GAMM</name>
<gene>
    <name evidence="1" type="ORF">Lsha_2328</name>
</gene>
<dbReference type="RefSeq" id="WP_018578293.1">
    <property type="nucleotide sequence ID" value="NZ_KB892434.1"/>
</dbReference>